<dbReference type="GO" id="GO:0004713">
    <property type="term" value="F:protein tyrosine kinase activity"/>
    <property type="evidence" value="ECO:0007669"/>
    <property type="project" value="InterPro"/>
</dbReference>
<dbReference type="InterPro" id="IPR017441">
    <property type="entry name" value="Protein_kinase_ATP_BS"/>
</dbReference>
<dbReference type="GO" id="GO:0005524">
    <property type="term" value="F:ATP binding"/>
    <property type="evidence" value="ECO:0007669"/>
    <property type="project" value="UniProtKB-UniRule"/>
</dbReference>
<keyword evidence="3" id="KW-0418">Kinase</keyword>
<dbReference type="Pfam" id="PF14326">
    <property type="entry name" value="DUF4384"/>
    <property type="match status" value="1"/>
</dbReference>
<sequence length="643" mass="67870">MSSPTPDDDRTVIRPISANAPEAHPEAPAPGAGADGGFAATEFAKTKIAPTEFASTQVAGRAAPGPGAASAHSSAGDSGNALPVGTYLGEFELTSVLGEGGFGIVYLAWDHSLERRVALKEYMPAALAARTGDTQVQVKSQRHRDTFEAGRKSFVNEAKLLASFDHPSLVKVYRFWEANGTAYMVMPFYEGITLKDKLRELGAPPDEAWLMTLLAPLTEALAVIHAESCFHRDIAPDNVILLNSTGKPLLLDFGAARRVIGDMTQALTVILKPGYAPVEQYAEAPNMKQGAWTDVYALAASVHFAILGRTPPTSVGRLMSDSYVPLEEAAEGRYSRQFLQAMDKALRVRPEERTQTIAALRADLGLGTVTVEPPTVNTRPAGIAAPPPPVPKAARTQMPSQDTTQYVGPSGGAKSSSKSLWMGLGVLALAAAGAGTYFALAPRKAATPPVVTQAAPAPVAAAPAPVTPPAPARFDIRDEFAKVMSAQTPGFGVEAAATKPQLRIGKDSLGFTVKSARDGFVQVLVLGPDGAAALLFPNAQASDNRIKAGETLLLPKASWKLDTVEPAGAEHFLIIVSAQPRDYSELSKERDYIFLKLPTQEQGQALAASWTRSTPLLLGGLKSCATPDCDAYGAARFSVDIVP</sequence>
<name>A0A4R6QHL1_9BURK</name>
<dbReference type="PROSITE" id="PS00107">
    <property type="entry name" value="PROTEIN_KINASE_ATP"/>
    <property type="match status" value="1"/>
</dbReference>
<gene>
    <name evidence="8" type="ORF">DES47_106102</name>
</gene>
<dbReference type="PANTHER" id="PTHR43289:SF34">
    <property type="entry name" value="SERINE_THREONINE-PROTEIN KINASE YBDM-RELATED"/>
    <property type="match status" value="1"/>
</dbReference>
<dbReference type="SMART" id="SM00219">
    <property type="entry name" value="TyrKc"/>
    <property type="match status" value="1"/>
</dbReference>
<dbReference type="PROSITE" id="PS00109">
    <property type="entry name" value="PROTEIN_KINASE_TYR"/>
    <property type="match status" value="1"/>
</dbReference>
<dbReference type="Gene3D" id="1.10.510.10">
    <property type="entry name" value="Transferase(Phosphotransferase) domain 1"/>
    <property type="match status" value="1"/>
</dbReference>
<comment type="caution">
    <text evidence="8">The sequence shown here is derived from an EMBL/GenBank/DDBJ whole genome shotgun (WGS) entry which is preliminary data.</text>
</comment>
<dbReference type="InterPro" id="IPR011009">
    <property type="entry name" value="Kinase-like_dom_sf"/>
</dbReference>
<keyword evidence="4 5" id="KW-0067">ATP-binding</keyword>
<protein>
    <recommendedName>
        <fullName evidence="7">Protein kinase domain-containing protein</fullName>
    </recommendedName>
</protein>
<dbReference type="AlphaFoldDB" id="A0A4R6QHL1"/>
<evidence type="ECO:0000256" key="3">
    <source>
        <dbReference type="ARBA" id="ARBA00022777"/>
    </source>
</evidence>
<evidence type="ECO:0000256" key="2">
    <source>
        <dbReference type="ARBA" id="ARBA00022741"/>
    </source>
</evidence>
<dbReference type="CDD" id="cd14014">
    <property type="entry name" value="STKc_PknB_like"/>
    <property type="match status" value="1"/>
</dbReference>
<feature type="region of interest" description="Disordered" evidence="6">
    <location>
        <begin position="1"/>
        <end position="37"/>
    </location>
</feature>
<feature type="compositionally biased region" description="Low complexity" evidence="6">
    <location>
        <begin position="59"/>
        <end position="77"/>
    </location>
</feature>
<evidence type="ECO:0000313" key="9">
    <source>
        <dbReference type="Proteomes" id="UP000295361"/>
    </source>
</evidence>
<evidence type="ECO:0000313" key="8">
    <source>
        <dbReference type="EMBL" id="TDP62807.1"/>
    </source>
</evidence>
<dbReference type="RefSeq" id="WP_166652114.1">
    <property type="nucleotide sequence ID" value="NZ_SNXS01000006.1"/>
</dbReference>
<keyword evidence="9" id="KW-1185">Reference proteome</keyword>
<dbReference type="InterPro" id="IPR025493">
    <property type="entry name" value="DUF4384"/>
</dbReference>
<feature type="region of interest" description="Disordered" evidence="6">
    <location>
        <begin position="373"/>
        <end position="412"/>
    </location>
</feature>
<dbReference type="Pfam" id="PF00069">
    <property type="entry name" value="Pkinase"/>
    <property type="match status" value="1"/>
</dbReference>
<accession>A0A4R6QHL1</accession>
<dbReference type="InterPro" id="IPR008266">
    <property type="entry name" value="Tyr_kinase_AS"/>
</dbReference>
<dbReference type="InterPro" id="IPR020635">
    <property type="entry name" value="Tyr_kinase_cat_dom"/>
</dbReference>
<organism evidence="8 9">
    <name type="scientific">Roseateles toxinivorans</name>
    <dbReference type="NCBI Taxonomy" id="270368"/>
    <lineage>
        <taxon>Bacteria</taxon>
        <taxon>Pseudomonadati</taxon>
        <taxon>Pseudomonadota</taxon>
        <taxon>Betaproteobacteria</taxon>
        <taxon>Burkholderiales</taxon>
        <taxon>Sphaerotilaceae</taxon>
        <taxon>Roseateles</taxon>
    </lineage>
</organism>
<feature type="region of interest" description="Disordered" evidence="6">
    <location>
        <begin position="56"/>
        <end position="77"/>
    </location>
</feature>
<feature type="binding site" evidence="5">
    <location>
        <position position="120"/>
    </location>
    <ligand>
        <name>ATP</name>
        <dbReference type="ChEBI" id="CHEBI:30616"/>
    </ligand>
</feature>
<keyword evidence="1" id="KW-0808">Transferase</keyword>
<evidence type="ECO:0000256" key="5">
    <source>
        <dbReference type="PROSITE-ProRule" id="PRU10141"/>
    </source>
</evidence>
<evidence type="ECO:0000256" key="4">
    <source>
        <dbReference type="ARBA" id="ARBA00022840"/>
    </source>
</evidence>
<dbReference type="InParanoid" id="A0A4R6QHL1"/>
<feature type="domain" description="Protein kinase" evidence="7">
    <location>
        <begin position="91"/>
        <end position="366"/>
    </location>
</feature>
<keyword evidence="2 5" id="KW-0547">Nucleotide-binding</keyword>
<dbReference type="Proteomes" id="UP000295361">
    <property type="component" value="Unassembled WGS sequence"/>
</dbReference>
<dbReference type="GO" id="GO:0004674">
    <property type="term" value="F:protein serine/threonine kinase activity"/>
    <property type="evidence" value="ECO:0007669"/>
    <property type="project" value="TreeGrafter"/>
</dbReference>
<dbReference type="InterPro" id="IPR000719">
    <property type="entry name" value="Prot_kinase_dom"/>
</dbReference>
<dbReference type="SUPFAM" id="SSF56112">
    <property type="entry name" value="Protein kinase-like (PK-like)"/>
    <property type="match status" value="1"/>
</dbReference>
<evidence type="ECO:0000256" key="6">
    <source>
        <dbReference type="SAM" id="MobiDB-lite"/>
    </source>
</evidence>
<proteinExistence type="predicted"/>
<dbReference type="PROSITE" id="PS50011">
    <property type="entry name" value="PROTEIN_KINASE_DOM"/>
    <property type="match status" value="1"/>
</dbReference>
<dbReference type="EMBL" id="SNXS01000006">
    <property type="protein sequence ID" value="TDP62807.1"/>
    <property type="molecule type" value="Genomic_DNA"/>
</dbReference>
<reference evidence="8 9" key="1">
    <citation type="submission" date="2019-03" db="EMBL/GenBank/DDBJ databases">
        <title>Genomic Encyclopedia of Type Strains, Phase IV (KMG-IV): sequencing the most valuable type-strain genomes for metagenomic binning, comparative biology and taxonomic classification.</title>
        <authorList>
            <person name="Goeker M."/>
        </authorList>
    </citation>
    <scope>NUCLEOTIDE SEQUENCE [LARGE SCALE GENOMIC DNA]</scope>
    <source>
        <strain evidence="8 9">DSM 16998</strain>
    </source>
</reference>
<dbReference type="PANTHER" id="PTHR43289">
    <property type="entry name" value="MITOGEN-ACTIVATED PROTEIN KINASE KINASE KINASE 20-RELATED"/>
    <property type="match status" value="1"/>
</dbReference>
<evidence type="ECO:0000259" key="7">
    <source>
        <dbReference type="PROSITE" id="PS50011"/>
    </source>
</evidence>
<feature type="compositionally biased region" description="Polar residues" evidence="6">
    <location>
        <begin position="397"/>
        <end position="407"/>
    </location>
</feature>
<evidence type="ECO:0000256" key="1">
    <source>
        <dbReference type="ARBA" id="ARBA00022679"/>
    </source>
</evidence>